<evidence type="ECO:0000256" key="2">
    <source>
        <dbReference type="ARBA" id="ARBA00023015"/>
    </source>
</evidence>
<dbReference type="GO" id="GO:0016987">
    <property type="term" value="F:sigma factor activity"/>
    <property type="evidence" value="ECO:0007669"/>
    <property type="project" value="UniProtKB-KW"/>
</dbReference>
<dbReference type="RefSeq" id="WP_084240328.1">
    <property type="nucleotide sequence ID" value="NZ_FWXT01000003.1"/>
</dbReference>
<dbReference type="Gene3D" id="1.10.10.10">
    <property type="entry name" value="Winged helix-like DNA-binding domain superfamily/Winged helix DNA-binding domain"/>
    <property type="match status" value="1"/>
</dbReference>
<dbReference type="SUPFAM" id="SSF88659">
    <property type="entry name" value="Sigma3 and sigma4 domains of RNA polymerase sigma factors"/>
    <property type="match status" value="1"/>
</dbReference>
<evidence type="ECO:0000259" key="5">
    <source>
        <dbReference type="Pfam" id="PF04542"/>
    </source>
</evidence>
<dbReference type="InterPro" id="IPR013249">
    <property type="entry name" value="RNA_pol_sigma70_r4_t2"/>
</dbReference>
<accession>A0A1W2DAB4</accession>
<evidence type="ECO:0000256" key="4">
    <source>
        <dbReference type="ARBA" id="ARBA00023163"/>
    </source>
</evidence>
<dbReference type="Pfam" id="PF08281">
    <property type="entry name" value="Sigma70_r4_2"/>
    <property type="match status" value="1"/>
</dbReference>
<protein>
    <submittedName>
        <fullName evidence="7">RNA polymerase sigma-70 factor, ECF subfamily</fullName>
    </submittedName>
</protein>
<organism evidence="7 8">
    <name type="scientific">Pedobacter africanus</name>
    <dbReference type="NCBI Taxonomy" id="151894"/>
    <lineage>
        <taxon>Bacteria</taxon>
        <taxon>Pseudomonadati</taxon>
        <taxon>Bacteroidota</taxon>
        <taxon>Sphingobacteriia</taxon>
        <taxon>Sphingobacteriales</taxon>
        <taxon>Sphingobacteriaceae</taxon>
        <taxon>Pedobacter</taxon>
    </lineage>
</organism>
<dbReference type="PANTHER" id="PTHR43133">
    <property type="entry name" value="RNA POLYMERASE ECF-TYPE SIGMA FACTO"/>
    <property type="match status" value="1"/>
</dbReference>
<dbReference type="NCBIfam" id="TIGR02937">
    <property type="entry name" value="sigma70-ECF"/>
    <property type="match status" value="1"/>
</dbReference>
<keyword evidence="2" id="KW-0805">Transcription regulation</keyword>
<reference evidence="8" key="1">
    <citation type="submission" date="2017-04" db="EMBL/GenBank/DDBJ databases">
        <authorList>
            <person name="Varghese N."/>
            <person name="Submissions S."/>
        </authorList>
    </citation>
    <scope>NUCLEOTIDE SEQUENCE [LARGE SCALE GENOMIC DNA]</scope>
    <source>
        <strain evidence="8">DSM 12126</strain>
    </source>
</reference>
<dbReference type="InterPro" id="IPR007627">
    <property type="entry name" value="RNA_pol_sigma70_r2"/>
</dbReference>
<keyword evidence="3" id="KW-0731">Sigma factor</keyword>
<dbReference type="InterPro" id="IPR013325">
    <property type="entry name" value="RNA_pol_sigma_r2"/>
</dbReference>
<evidence type="ECO:0000313" key="7">
    <source>
        <dbReference type="EMBL" id="SMC94303.1"/>
    </source>
</evidence>
<dbReference type="SUPFAM" id="SSF88946">
    <property type="entry name" value="Sigma2 domain of RNA polymerase sigma factors"/>
    <property type="match status" value="1"/>
</dbReference>
<name>A0A1W2DAB4_9SPHI</name>
<dbReference type="PANTHER" id="PTHR43133:SF46">
    <property type="entry name" value="RNA POLYMERASE SIGMA-70 FACTOR ECF SUBFAMILY"/>
    <property type="match status" value="1"/>
</dbReference>
<dbReference type="InterPro" id="IPR039425">
    <property type="entry name" value="RNA_pol_sigma-70-like"/>
</dbReference>
<feature type="domain" description="RNA polymerase sigma-70 region 2" evidence="5">
    <location>
        <begin position="25"/>
        <end position="88"/>
    </location>
</feature>
<comment type="similarity">
    <text evidence="1">Belongs to the sigma-70 factor family. ECF subfamily.</text>
</comment>
<proteinExistence type="inferred from homology"/>
<gene>
    <name evidence="7" type="ORF">SAMN04488524_3527</name>
</gene>
<dbReference type="InterPro" id="IPR036388">
    <property type="entry name" value="WH-like_DNA-bd_sf"/>
</dbReference>
<keyword evidence="4" id="KW-0804">Transcription</keyword>
<dbReference type="InterPro" id="IPR014284">
    <property type="entry name" value="RNA_pol_sigma-70_dom"/>
</dbReference>
<dbReference type="EMBL" id="FWXT01000003">
    <property type="protein sequence ID" value="SMC94303.1"/>
    <property type="molecule type" value="Genomic_DNA"/>
</dbReference>
<sequence>MCTELDFNFFLLVKSDKHRAFKLVFEAYWQSLYKQAYKRVQCADIAKDLVQDSFLSLWDKIDQLDSEGSVLAYLYAVLRNKVLKLYEKDEVRARYAISITALEAPSDLHAQNALIEKELKSLIEKELASMPPRMREIYLLKKDEELSVKQIAVNLSLSEQTIKNQLQTAYQRLRVRVKDYNPVLEPNELFLKKK</sequence>
<feature type="domain" description="RNA polymerase sigma factor 70 region 4 type 2" evidence="6">
    <location>
        <begin position="123"/>
        <end position="173"/>
    </location>
</feature>
<dbReference type="Gene3D" id="1.10.1740.10">
    <property type="match status" value="1"/>
</dbReference>
<evidence type="ECO:0000256" key="3">
    <source>
        <dbReference type="ARBA" id="ARBA00023082"/>
    </source>
</evidence>
<keyword evidence="8" id="KW-1185">Reference proteome</keyword>
<dbReference type="GO" id="GO:0003677">
    <property type="term" value="F:DNA binding"/>
    <property type="evidence" value="ECO:0007669"/>
    <property type="project" value="InterPro"/>
</dbReference>
<dbReference type="STRING" id="151894.SAMN04488524_3527"/>
<dbReference type="GO" id="GO:0006352">
    <property type="term" value="P:DNA-templated transcription initiation"/>
    <property type="evidence" value="ECO:0007669"/>
    <property type="project" value="InterPro"/>
</dbReference>
<dbReference type="Proteomes" id="UP000192756">
    <property type="component" value="Unassembled WGS sequence"/>
</dbReference>
<evidence type="ECO:0000256" key="1">
    <source>
        <dbReference type="ARBA" id="ARBA00010641"/>
    </source>
</evidence>
<evidence type="ECO:0000259" key="6">
    <source>
        <dbReference type="Pfam" id="PF08281"/>
    </source>
</evidence>
<dbReference type="InterPro" id="IPR013324">
    <property type="entry name" value="RNA_pol_sigma_r3/r4-like"/>
</dbReference>
<dbReference type="Pfam" id="PF04542">
    <property type="entry name" value="Sigma70_r2"/>
    <property type="match status" value="1"/>
</dbReference>
<dbReference type="OrthoDB" id="659948at2"/>
<evidence type="ECO:0000313" key="8">
    <source>
        <dbReference type="Proteomes" id="UP000192756"/>
    </source>
</evidence>
<dbReference type="AlphaFoldDB" id="A0A1W2DAB4"/>